<feature type="transmembrane region" description="Helical" evidence="1">
    <location>
        <begin position="191"/>
        <end position="214"/>
    </location>
</feature>
<feature type="transmembrane region" description="Helical" evidence="1">
    <location>
        <begin position="32"/>
        <end position="54"/>
    </location>
</feature>
<dbReference type="AlphaFoldDB" id="A0A409X6X6"/>
<protein>
    <submittedName>
        <fullName evidence="2">Uncharacterized protein</fullName>
    </submittedName>
</protein>
<name>A0A409X6X6_PSICY</name>
<evidence type="ECO:0000313" key="3">
    <source>
        <dbReference type="Proteomes" id="UP000283269"/>
    </source>
</evidence>
<accession>A0A409X6X6</accession>
<organism evidence="2 3">
    <name type="scientific">Psilocybe cyanescens</name>
    <dbReference type="NCBI Taxonomy" id="93625"/>
    <lineage>
        <taxon>Eukaryota</taxon>
        <taxon>Fungi</taxon>
        <taxon>Dikarya</taxon>
        <taxon>Basidiomycota</taxon>
        <taxon>Agaricomycotina</taxon>
        <taxon>Agaricomycetes</taxon>
        <taxon>Agaricomycetidae</taxon>
        <taxon>Agaricales</taxon>
        <taxon>Agaricineae</taxon>
        <taxon>Strophariaceae</taxon>
        <taxon>Psilocybe</taxon>
    </lineage>
</organism>
<keyword evidence="1" id="KW-0472">Membrane</keyword>
<dbReference type="EMBL" id="NHYD01002464">
    <property type="protein sequence ID" value="PPQ86533.1"/>
    <property type="molecule type" value="Genomic_DNA"/>
</dbReference>
<reference evidence="2 3" key="1">
    <citation type="journal article" date="2018" name="Evol. Lett.">
        <title>Horizontal gene cluster transfer increased hallucinogenic mushroom diversity.</title>
        <authorList>
            <person name="Reynolds H.T."/>
            <person name="Vijayakumar V."/>
            <person name="Gluck-Thaler E."/>
            <person name="Korotkin H.B."/>
            <person name="Matheny P.B."/>
            <person name="Slot J.C."/>
        </authorList>
    </citation>
    <scope>NUCLEOTIDE SEQUENCE [LARGE SCALE GENOMIC DNA]</scope>
    <source>
        <strain evidence="2 3">2631</strain>
    </source>
</reference>
<evidence type="ECO:0000256" key="1">
    <source>
        <dbReference type="SAM" id="Phobius"/>
    </source>
</evidence>
<dbReference type="InParanoid" id="A0A409X6X6"/>
<evidence type="ECO:0000313" key="2">
    <source>
        <dbReference type="EMBL" id="PPQ86533.1"/>
    </source>
</evidence>
<comment type="caution">
    <text evidence="2">The sequence shown here is derived from an EMBL/GenBank/DDBJ whole genome shotgun (WGS) entry which is preliminary data.</text>
</comment>
<keyword evidence="1" id="KW-1133">Transmembrane helix</keyword>
<keyword evidence="1" id="KW-0812">Transmembrane</keyword>
<sequence>MSTVSSAGMTPQAQQAALGILEAYIKGIRSQLYVLIICAVWLGVSVPLMALLFYTSSQSLRRRVTPEKVWISIITPLILFKIARFINFFILFSQFAKGSKKLTDNQQYIPLVKSLPGEIIEWSLQLADNAKFIISEALAKQVENLPLIDSVSDTYQRALGTLFWIATTNFVFPCVFDIIVIVLFFKDSDSSHYFIIQISNANMQIIGVLFATIWRATKDELASDGSEGSLAHNITLRFAQTTTSSATQVPVIDAQDSMR</sequence>
<gene>
    <name evidence="2" type="ORF">CVT25_007184</name>
</gene>
<proteinExistence type="predicted"/>
<keyword evidence="3" id="KW-1185">Reference proteome</keyword>
<feature type="transmembrane region" description="Helical" evidence="1">
    <location>
        <begin position="69"/>
        <end position="92"/>
    </location>
</feature>
<dbReference type="OrthoDB" id="2548432at2759"/>
<feature type="transmembrane region" description="Helical" evidence="1">
    <location>
        <begin position="162"/>
        <end position="185"/>
    </location>
</feature>
<dbReference type="Proteomes" id="UP000283269">
    <property type="component" value="Unassembled WGS sequence"/>
</dbReference>